<protein>
    <recommendedName>
        <fullName evidence="1">PDEase domain-containing protein</fullName>
    </recommendedName>
</protein>
<organism evidence="2 3">
    <name type="scientific">Clavelina lepadiformis</name>
    <name type="common">Light-bulb sea squirt</name>
    <name type="synonym">Ascidia lepadiformis</name>
    <dbReference type="NCBI Taxonomy" id="159417"/>
    <lineage>
        <taxon>Eukaryota</taxon>
        <taxon>Metazoa</taxon>
        <taxon>Chordata</taxon>
        <taxon>Tunicata</taxon>
        <taxon>Ascidiacea</taxon>
        <taxon>Aplousobranchia</taxon>
        <taxon>Clavelinidae</taxon>
        <taxon>Clavelina</taxon>
    </lineage>
</organism>
<dbReference type="SUPFAM" id="SSF109604">
    <property type="entry name" value="HD-domain/PDEase-like"/>
    <property type="match status" value="1"/>
</dbReference>
<proteinExistence type="predicted"/>
<dbReference type="Proteomes" id="UP001642483">
    <property type="component" value="Unassembled WGS sequence"/>
</dbReference>
<name>A0ABP0FYG7_CLALP</name>
<reference evidence="2 3" key="1">
    <citation type="submission" date="2024-02" db="EMBL/GenBank/DDBJ databases">
        <authorList>
            <person name="Daric V."/>
            <person name="Darras S."/>
        </authorList>
    </citation>
    <scope>NUCLEOTIDE SEQUENCE [LARGE SCALE GENOMIC DNA]</scope>
</reference>
<dbReference type="EMBL" id="CAWYQH010000098">
    <property type="protein sequence ID" value="CAK8684638.1"/>
    <property type="molecule type" value="Genomic_DNA"/>
</dbReference>
<feature type="domain" description="PDEase" evidence="1">
    <location>
        <begin position="26"/>
        <end position="82"/>
    </location>
</feature>
<dbReference type="Pfam" id="PF00233">
    <property type="entry name" value="PDEase_I"/>
    <property type="match status" value="1"/>
</dbReference>
<accession>A0ABP0FYG7</accession>
<dbReference type="InterPro" id="IPR036971">
    <property type="entry name" value="PDEase_catalytic_dom_sf"/>
</dbReference>
<dbReference type="Gene3D" id="1.10.1300.10">
    <property type="entry name" value="3'5'-cyclic nucleotide phosphodiesterase, catalytic domain"/>
    <property type="match status" value="1"/>
</dbReference>
<evidence type="ECO:0000313" key="2">
    <source>
        <dbReference type="EMBL" id="CAK8684638.1"/>
    </source>
</evidence>
<dbReference type="InterPro" id="IPR002073">
    <property type="entry name" value="PDEase_catalytic_dom"/>
</dbReference>
<gene>
    <name evidence="2" type="ORF">CVLEPA_LOCUS15619</name>
</gene>
<sequence length="142" mass="16579">MTWLPNRNKLMNDKTKEFIFLHVRIYPTKAGTELSILDYGKSPLEFHHKMTAFKILAVNDVNIFCNFSREQVKAVSAVNRKILKSLRELIKLYNEKMFVRDEQSHESKKESKEGGKKISKKNLPLWARVYRLLSYSLSSGIS</sequence>
<keyword evidence="3" id="KW-1185">Reference proteome</keyword>
<evidence type="ECO:0000313" key="3">
    <source>
        <dbReference type="Proteomes" id="UP001642483"/>
    </source>
</evidence>
<comment type="caution">
    <text evidence="2">The sequence shown here is derived from an EMBL/GenBank/DDBJ whole genome shotgun (WGS) entry which is preliminary data.</text>
</comment>
<evidence type="ECO:0000259" key="1">
    <source>
        <dbReference type="Pfam" id="PF00233"/>
    </source>
</evidence>